<organism evidence="1 2">
    <name type="scientific">Abeliophyllum distichum</name>
    <dbReference type="NCBI Taxonomy" id="126358"/>
    <lineage>
        <taxon>Eukaryota</taxon>
        <taxon>Viridiplantae</taxon>
        <taxon>Streptophyta</taxon>
        <taxon>Embryophyta</taxon>
        <taxon>Tracheophyta</taxon>
        <taxon>Spermatophyta</taxon>
        <taxon>Magnoliopsida</taxon>
        <taxon>eudicotyledons</taxon>
        <taxon>Gunneridae</taxon>
        <taxon>Pentapetalae</taxon>
        <taxon>asterids</taxon>
        <taxon>lamiids</taxon>
        <taxon>Lamiales</taxon>
        <taxon>Oleaceae</taxon>
        <taxon>Forsythieae</taxon>
        <taxon>Abeliophyllum</taxon>
    </lineage>
</organism>
<accession>A0ABD1PE13</accession>
<dbReference type="Proteomes" id="UP001604336">
    <property type="component" value="Unassembled WGS sequence"/>
</dbReference>
<sequence length="107" mass="12097">MVAPPTLGETPVLGLEQRLEDRMGQKIAEAISKKSSKQQSIVLEEDLFTTEVVDVPLPRDFEQPKMEKYDGSSDPIDHLRAFVDLRVTLDAIMCRAFPPTLKREARD</sequence>
<comment type="caution">
    <text evidence="1">The sequence shown here is derived from an EMBL/GenBank/DDBJ whole genome shotgun (WGS) entry which is preliminary data.</text>
</comment>
<reference evidence="2" key="1">
    <citation type="submission" date="2024-07" db="EMBL/GenBank/DDBJ databases">
        <title>Two chromosome-level genome assemblies of Korean endemic species Abeliophyllum distichum and Forsythia ovata (Oleaceae).</title>
        <authorList>
            <person name="Jang H."/>
        </authorList>
    </citation>
    <scope>NUCLEOTIDE SEQUENCE [LARGE SCALE GENOMIC DNA]</scope>
</reference>
<evidence type="ECO:0000313" key="2">
    <source>
        <dbReference type="Proteomes" id="UP001604336"/>
    </source>
</evidence>
<protein>
    <submittedName>
        <fullName evidence="1">Uncharacterized protein</fullName>
    </submittedName>
</protein>
<proteinExistence type="predicted"/>
<name>A0ABD1PE13_9LAMI</name>
<dbReference type="AlphaFoldDB" id="A0ABD1PE13"/>
<dbReference type="EMBL" id="JBFOLK010000014">
    <property type="protein sequence ID" value="KAL2462139.1"/>
    <property type="molecule type" value="Genomic_DNA"/>
</dbReference>
<evidence type="ECO:0000313" key="1">
    <source>
        <dbReference type="EMBL" id="KAL2462139.1"/>
    </source>
</evidence>
<keyword evidence="2" id="KW-1185">Reference proteome</keyword>
<gene>
    <name evidence="1" type="ORF">Adt_45559</name>
</gene>